<organism evidence="1 2">
    <name type="scientific">Deinococcus rufus</name>
    <dbReference type="NCBI Taxonomy" id="2136097"/>
    <lineage>
        <taxon>Bacteria</taxon>
        <taxon>Thermotogati</taxon>
        <taxon>Deinococcota</taxon>
        <taxon>Deinococci</taxon>
        <taxon>Deinococcales</taxon>
        <taxon>Deinococcaceae</taxon>
        <taxon>Deinococcus</taxon>
    </lineage>
</organism>
<sequence length="193" mass="20589">MTATSVNLVIVPGLGDSGPEHWQSLWTQKFGAARVRQDDPDHPTPEAWSARLQDVIDATPGELVLVGHSCGVLTIVHWARLYGGHERVRGAVLVGPTDADQTSTYATHPGVAGMAPTPMQPLPFPALVIASESDPYVSMERAQAFAAAWDAEFVSAGDVGHINVASGHGEWPDGEILLGEAMHAWTPPDIVRF</sequence>
<proteinExistence type="predicted"/>
<name>A0ABV7Z5M8_9DEIO</name>
<dbReference type="RefSeq" id="WP_322472847.1">
    <property type="nucleotide sequence ID" value="NZ_JBHRZG010000003.1"/>
</dbReference>
<dbReference type="GO" id="GO:0016787">
    <property type="term" value="F:hydrolase activity"/>
    <property type="evidence" value="ECO:0007669"/>
    <property type="project" value="UniProtKB-KW"/>
</dbReference>
<accession>A0ABV7Z5M8</accession>
<reference evidence="2" key="1">
    <citation type="journal article" date="2019" name="Int. J. Syst. Evol. Microbiol.">
        <title>The Global Catalogue of Microorganisms (GCM) 10K type strain sequencing project: providing services to taxonomists for standard genome sequencing and annotation.</title>
        <authorList>
            <consortium name="The Broad Institute Genomics Platform"/>
            <consortium name="The Broad Institute Genome Sequencing Center for Infectious Disease"/>
            <person name="Wu L."/>
            <person name="Ma J."/>
        </authorList>
    </citation>
    <scope>NUCLEOTIDE SEQUENCE [LARGE SCALE GENOMIC DNA]</scope>
    <source>
        <strain evidence="2">CCTCC AB 2017081</strain>
    </source>
</reference>
<evidence type="ECO:0000313" key="1">
    <source>
        <dbReference type="EMBL" id="MFC3831975.1"/>
    </source>
</evidence>
<protein>
    <submittedName>
        <fullName evidence="1">RBBP9/YdeN family alpha/beta hydrolase</fullName>
    </submittedName>
</protein>
<dbReference type="InterPro" id="IPR029058">
    <property type="entry name" value="AB_hydrolase_fold"/>
</dbReference>
<comment type="caution">
    <text evidence="1">The sequence shown here is derived from an EMBL/GenBank/DDBJ whole genome shotgun (WGS) entry which is preliminary data.</text>
</comment>
<dbReference type="EMBL" id="JBHRZG010000003">
    <property type="protein sequence ID" value="MFC3831975.1"/>
    <property type="molecule type" value="Genomic_DNA"/>
</dbReference>
<dbReference type="InterPro" id="IPR010662">
    <property type="entry name" value="RBBP9/YdeN"/>
</dbReference>
<keyword evidence="2" id="KW-1185">Reference proteome</keyword>
<dbReference type="Proteomes" id="UP001595803">
    <property type="component" value="Unassembled WGS sequence"/>
</dbReference>
<gene>
    <name evidence="1" type="ORF">ACFOSB_03815</name>
</gene>
<dbReference type="Gene3D" id="3.40.50.1820">
    <property type="entry name" value="alpha/beta hydrolase"/>
    <property type="match status" value="1"/>
</dbReference>
<evidence type="ECO:0000313" key="2">
    <source>
        <dbReference type="Proteomes" id="UP001595803"/>
    </source>
</evidence>
<dbReference type="Pfam" id="PF06821">
    <property type="entry name" value="Ser_hydrolase"/>
    <property type="match status" value="1"/>
</dbReference>
<keyword evidence="1" id="KW-0378">Hydrolase</keyword>
<dbReference type="SUPFAM" id="SSF53474">
    <property type="entry name" value="alpha/beta-Hydrolases"/>
    <property type="match status" value="1"/>
</dbReference>